<feature type="transmembrane region" description="Helical" evidence="5">
    <location>
        <begin position="192"/>
        <end position="210"/>
    </location>
</feature>
<dbReference type="HOGENOM" id="CLU_055068_4_0_7"/>
<evidence type="ECO:0000259" key="6">
    <source>
        <dbReference type="Pfam" id="PF01694"/>
    </source>
</evidence>
<evidence type="ECO:0000313" key="8">
    <source>
        <dbReference type="Proteomes" id="UP000012040"/>
    </source>
</evidence>
<dbReference type="STRING" id="1184267.A11Q_840"/>
<feature type="transmembrane region" description="Helical" evidence="5">
    <location>
        <begin position="63"/>
        <end position="83"/>
    </location>
</feature>
<feature type="domain" description="Peptidase S54 rhomboid" evidence="6">
    <location>
        <begin position="56"/>
        <end position="208"/>
    </location>
</feature>
<protein>
    <submittedName>
        <fullName evidence="7">Integral membrane protein</fullName>
    </submittedName>
</protein>
<feature type="transmembrane region" description="Helical" evidence="5">
    <location>
        <begin position="95"/>
        <end position="121"/>
    </location>
</feature>
<evidence type="ECO:0000256" key="5">
    <source>
        <dbReference type="SAM" id="Phobius"/>
    </source>
</evidence>
<dbReference type="InterPro" id="IPR022764">
    <property type="entry name" value="Peptidase_S54_rhomboid_dom"/>
</dbReference>
<dbReference type="OrthoDB" id="5290588at2"/>
<reference evidence="7 8" key="1">
    <citation type="journal article" date="2013" name="ISME J.">
        <title>By their genes ye shall know them: genomic signatures of predatory bacteria.</title>
        <authorList>
            <person name="Pasternak Z."/>
            <person name="Pietrokovski S."/>
            <person name="Rotem O."/>
            <person name="Gophna U."/>
            <person name="Lurie-Weinberger M.N."/>
            <person name="Jurkevitch E."/>
        </authorList>
    </citation>
    <scope>NUCLEOTIDE SEQUENCE [LARGE SCALE GENOMIC DNA]</scope>
    <source>
        <strain evidence="7 8">JSS</strain>
    </source>
</reference>
<evidence type="ECO:0000256" key="2">
    <source>
        <dbReference type="ARBA" id="ARBA00022692"/>
    </source>
</evidence>
<dbReference type="InterPro" id="IPR035952">
    <property type="entry name" value="Rhomboid-like_sf"/>
</dbReference>
<dbReference type="Proteomes" id="UP000012040">
    <property type="component" value="Chromosome"/>
</dbReference>
<dbReference type="GO" id="GO:0016020">
    <property type="term" value="C:membrane"/>
    <property type="evidence" value="ECO:0007669"/>
    <property type="project" value="UniProtKB-SubCell"/>
</dbReference>
<dbReference type="AlphaFoldDB" id="M4V787"/>
<evidence type="ECO:0000256" key="4">
    <source>
        <dbReference type="ARBA" id="ARBA00023136"/>
    </source>
</evidence>
<evidence type="ECO:0000256" key="3">
    <source>
        <dbReference type="ARBA" id="ARBA00022989"/>
    </source>
</evidence>
<organism evidence="7 8">
    <name type="scientific">Pseudobdellovibrio exovorus JSS</name>
    <dbReference type="NCBI Taxonomy" id="1184267"/>
    <lineage>
        <taxon>Bacteria</taxon>
        <taxon>Pseudomonadati</taxon>
        <taxon>Bdellovibrionota</taxon>
        <taxon>Bdellovibrionia</taxon>
        <taxon>Bdellovibrionales</taxon>
        <taxon>Pseudobdellovibrionaceae</taxon>
        <taxon>Pseudobdellovibrio</taxon>
    </lineage>
</organism>
<dbReference type="PATRIC" id="fig|1184267.3.peg.850"/>
<comment type="subcellular location">
    <subcellularLocation>
        <location evidence="1">Membrane</location>
        <topology evidence="1">Multi-pass membrane protein</topology>
    </subcellularLocation>
</comment>
<dbReference type="KEGG" id="bex:A11Q_840"/>
<keyword evidence="2 5" id="KW-0812">Transmembrane</keyword>
<dbReference type="MEROPS" id="S54.025"/>
<dbReference type="PANTHER" id="PTHR43066:SF11">
    <property type="entry name" value="PEPTIDASE S54 RHOMBOID DOMAIN-CONTAINING PROTEIN"/>
    <property type="match status" value="1"/>
</dbReference>
<dbReference type="RefSeq" id="WP_015469548.1">
    <property type="nucleotide sequence ID" value="NC_020813.1"/>
</dbReference>
<sequence length="248" mass="27611">MAQIQVAPITPVVKKIMIAIAAVWIVMQIVLDKFVGLNISTWFFLHPDQVIEKFWAWQLFTYMFFHALSPFHIFFNALMLYFFGSELERHWGGRFFTIYYAVCGAGAAIVYCFGVAIYAVITGNQAPLGIPVIGASGALFGLLVAYGIIFGERVVYFMGLFPMKAKYFAMIAAALDLSSLLTTGFSGGEVAYLAHLGGALVGFLFLWTNTRLKLSKTRSKLNKKGAGLRLVVDNEKLKDDKNGPKYWN</sequence>
<evidence type="ECO:0000313" key="7">
    <source>
        <dbReference type="EMBL" id="AGH95058.1"/>
    </source>
</evidence>
<dbReference type="Gene3D" id="1.20.1540.10">
    <property type="entry name" value="Rhomboid-like"/>
    <property type="match status" value="1"/>
</dbReference>
<dbReference type="Pfam" id="PF01694">
    <property type="entry name" value="Rhomboid"/>
    <property type="match status" value="1"/>
</dbReference>
<gene>
    <name evidence="7" type="ORF">A11Q_840</name>
</gene>
<evidence type="ECO:0000256" key="1">
    <source>
        <dbReference type="ARBA" id="ARBA00004141"/>
    </source>
</evidence>
<keyword evidence="4 5" id="KW-0472">Membrane</keyword>
<dbReference type="SUPFAM" id="SSF144091">
    <property type="entry name" value="Rhomboid-like"/>
    <property type="match status" value="1"/>
</dbReference>
<name>M4V787_9BACT</name>
<dbReference type="PANTHER" id="PTHR43066">
    <property type="entry name" value="RHOMBOID-RELATED PROTEIN"/>
    <property type="match status" value="1"/>
</dbReference>
<feature type="transmembrane region" description="Helical" evidence="5">
    <location>
        <begin position="133"/>
        <end position="155"/>
    </location>
</feature>
<dbReference type="EMBL" id="CP003537">
    <property type="protein sequence ID" value="AGH95058.1"/>
    <property type="molecule type" value="Genomic_DNA"/>
</dbReference>
<dbReference type="GO" id="GO:0004252">
    <property type="term" value="F:serine-type endopeptidase activity"/>
    <property type="evidence" value="ECO:0007669"/>
    <property type="project" value="InterPro"/>
</dbReference>
<accession>M4V787</accession>
<dbReference type="SMART" id="SM01160">
    <property type="entry name" value="DUF1751"/>
    <property type="match status" value="1"/>
</dbReference>
<keyword evidence="8" id="KW-1185">Reference proteome</keyword>
<keyword evidence="3 5" id="KW-1133">Transmembrane helix</keyword>
<dbReference type="eggNOG" id="COG0705">
    <property type="taxonomic scope" value="Bacteria"/>
</dbReference>
<proteinExistence type="predicted"/>
<feature type="transmembrane region" description="Helical" evidence="5">
    <location>
        <begin position="12"/>
        <end position="31"/>
    </location>
</feature>